<organism evidence="2 3">
    <name type="scientific">Latilactobacillus curvatus</name>
    <name type="common">Lactobacillus curvatus</name>
    <dbReference type="NCBI Taxonomy" id="28038"/>
    <lineage>
        <taxon>Bacteria</taxon>
        <taxon>Bacillati</taxon>
        <taxon>Bacillota</taxon>
        <taxon>Bacilli</taxon>
        <taxon>Lactobacillales</taxon>
        <taxon>Lactobacillaceae</taxon>
        <taxon>Latilactobacillus</taxon>
    </lineage>
</organism>
<evidence type="ECO:0000313" key="2">
    <source>
        <dbReference type="EMBL" id="ASN60080.1"/>
    </source>
</evidence>
<name>A0A1B2A757_LATCU</name>
<sequence length="280" mass="31004">MPESKPLTVFVLSDSVGQTALQLAQAALAQFPDVKPDLVRFPFVHTQEKLMDVLSKAVPEETIVVHTLATNGLSEIAETYCQAKKIASFDMMSPMTQMITAKTNSTPTGEAGALHHLNDRYFDRISAMEFAVMYDDGKDPHGFLEADIVLLGVSRTSKTPLSLFLANRNIKVANLPIVPQAHIPDEIWRVDPKKIIGLMNTPEVLNNIRRERMIAYGLNPDTTYSDMDEIKAELAFAQDLYDKIGCQVINVANRSIEETATIILERMGLDFAGSANDHVN</sequence>
<dbReference type="OrthoDB" id="9782201at2"/>
<keyword evidence="1" id="KW-0808">Transferase</keyword>
<dbReference type="GO" id="GO:0004674">
    <property type="term" value="F:protein serine/threonine kinase activity"/>
    <property type="evidence" value="ECO:0007669"/>
    <property type="project" value="UniProtKB-UniRule"/>
</dbReference>
<dbReference type="InterPro" id="IPR005177">
    <property type="entry name" value="Kinase-pyrophosphorylase"/>
</dbReference>
<keyword evidence="2" id="KW-0670">Pyruvate</keyword>
<comment type="function">
    <text evidence="1">Bifunctional serine/threonine kinase and phosphorylase involved in the regulation of the pyruvate, phosphate dikinase (PPDK) by catalyzing its phosphorylation/dephosphorylation.</text>
</comment>
<dbReference type="InterPro" id="IPR026565">
    <property type="entry name" value="PPDK_reg"/>
</dbReference>
<dbReference type="NCBIfam" id="NF003742">
    <property type="entry name" value="PRK05339.1"/>
    <property type="match status" value="1"/>
</dbReference>
<dbReference type="PANTHER" id="PTHR31756">
    <property type="entry name" value="PYRUVATE, PHOSPHATE DIKINASE REGULATORY PROTEIN 1, CHLOROPLASTIC"/>
    <property type="match status" value="1"/>
</dbReference>
<accession>A0A1B2A757</accession>
<feature type="binding site" evidence="1">
    <location>
        <begin position="152"/>
        <end position="159"/>
    </location>
    <ligand>
        <name>ADP</name>
        <dbReference type="ChEBI" id="CHEBI:456216"/>
    </ligand>
</feature>
<comment type="catalytic activity">
    <reaction evidence="1">
        <text>N(tele)-phospho-L-histidyl/O-phospho-L-threonyl-[pyruvate, phosphate dikinase] + phosphate + H(+) = N(tele)-phospho-L-histidyl/L-threonyl-[pyruvate, phosphate dikinase] + diphosphate</text>
        <dbReference type="Rhea" id="RHEA:43696"/>
        <dbReference type="Rhea" id="RHEA-COMP:10650"/>
        <dbReference type="Rhea" id="RHEA-COMP:10651"/>
        <dbReference type="ChEBI" id="CHEBI:15378"/>
        <dbReference type="ChEBI" id="CHEBI:30013"/>
        <dbReference type="ChEBI" id="CHEBI:33019"/>
        <dbReference type="ChEBI" id="CHEBI:43474"/>
        <dbReference type="ChEBI" id="CHEBI:61977"/>
        <dbReference type="ChEBI" id="CHEBI:83586"/>
        <dbReference type="EC" id="2.7.4.27"/>
    </reaction>
</comment>
<dbReference type="GO" id="GO:0043531">
    <property type="term" value="F:ADP binding"/>
    <property type="evidence" value="ECO:0007669"/>
    <property type="project" value="UniProtKB-UniRule"/>
</dbReference>
<dbReference type="RefSeq" id="WP_004270802.1">
    <property type="nucleotide sequence ID" value="NZ_CABIVZ010000009.1"/>
</dbReference>
<gene>
    <name evidence="2" type="ORF">CG419_05290</name>
</gene>
<dbReference type="Proteomes" id="UP000199749">
    <property type="component" value="Chromosome"/>
</dbReference>
<keyword evidence="1" id="KW-0547">Nucleotide-binding</keyword>
<dbReference type="EMBL" id="CP022474">
    <property type="protein sequence ID" value="ASN60080.1"/>
    <property type="molecule type" value="Genomic_DNA"/>
</dbReference>
<dbReference type="EC" id="2.7.11.32" evidence="1"/>
<evidence type="ECO:0000256" key="1">
    <source>
        <dbReference type="HAMAP-Rule" id="MF_00921"/>
    </source>
</evidence>
<evidence type="ECO:0000313" key="3">
    <source>
        <dbReference type="Proteomes" id="UP000199749"/>
    </source>
</evidence>
<comment type="similarity">
    <text evidence="1">Belongs to the pyruvate, phosphate/water dikinase regulatory protein family. PDRP subfamily.</text>
</comment>
<comment type="catalytic activity">
    <reaction evidence="1">
        <text>N(tele)-phospho-L-histidyl/L-threonyl-[pyruvate, phosphate dikinase] + ADP = N(tele)-phospho-L-histidyl/O-phospho-L-threonyl-[pyruvate, phosphate dikinase] + AMP + H(+)</text>
        <dbReference type="Rhea" id="RHEA:43692"/>
        <dbReference type="Rhea" id="RHEA-COMP:10650"/>
        <dbReference type="Rhea" id="RHEA-COMP:10651"/>
        <dbReference type="ChEBI" id="CHEBI:15378"/>
        <dbReference type="ChEBI" id="CHEBI:30013"/>
        <dbReference type="ChEBI" id="CHEBI:61977"/>
        <dbReference type="ChEBI" id="CHEBI:83586"/>
        <dbReference type="ChEBI" id="CHEBI:456215"/>
        <dbReference type="ChEBI" id="CHEBI:456216"/>
        <dbReference type="EC" id="2.7.11.32"/>
    </reaction>
</comment>
<dbReference type="Pfam" id="PF03618">
    <property type="entry name" value="Kinase-PPPase"/>
    <property type="match status" value="1"/>
</dbReference>
<dbReference type="EC" id="2.7.4.27" evidence="1"/>
<protein>
    <recommendedName>
        <fullName evidence="1">Putative pyruvate, phosphate dikinase regulatory protein</fullName>
        <shortName evidence="1">PPDK regulatory protein</shortName>
        <ecNumber evidence="1">2.7.11.32</ecNumber>
        <ecNumber evidence="1">2.7.4.27</ecNumber>
    </recommendedName>
</protein>
<reference evidence="2 3" key="1">
    <citation type="submission" date="2017-07" db="EMBL/GenBank/DDBJ databases">
        <title>Lactobacillus curvatus MRS6 whole genome.</title>
        <authorList>
            <person name="Jans C."/>
            <person name="Lagler S."/>
            <person name="Lacroix C."/>
            <person name="Meile L."/>
            <person name="Stevens M.J.A."/>
        </authorList>
    </citation>
    <scope>NUCLEOTIDE SEQUENCE [LARGE SCALE GENOMIC DNA]</scope>
    <source>
        <strain evidence="2 3">MRS6</strain>
    </source>
</reference>
<dbReference type="GO" id="GO:0016776">
    <property type="term" value="F:phosphotransferase activity, phosphate group as acceptor"/>
    <property type="evidence" value="ECO:0007669"/>
    <property type="project" value="UniProtKB-UniRule"/>
</dbReference>
<dbReference type="GO" id="GO:0005524">
    <property type="term" value="F:ATP binding"/>
    <property type="evidence" value="ECO:0007669"/>
    <property type="project" value="InterPro"/>
</dbReference>
<dbReference type="HAMAP" id="MF_00921">
    <property type="entry name" value="PDRP"/>
    <property type="match status" value="1"/>
</dbReference>
<keyword evidence="1" id="KW-0723">Serine/threonine-protein kinase</keyword>
<dbReference type="PANTHER" id="PTHR31756:SF3">
    <property type="entry name" value="PYRUVATE, PHOSPHATE DIKINASE REGULATORY PROTEIN 1, CHLOROPLASTIC"/>
    <property type="match status" value="1"/>
</dbReference>
<keyword evidence="1" id="KW-0418">Kinase</keyword>
<proteinExistence type="inferred from homology"/>
<dbReference type="AlphaFoldDB" id="A0A1B2A757"/>